<gene>
    <name evidence="1" type="ORF">CIAN88_13815</name>
</gene>
<evidence type="ECO:0000313" key="1">
    <source>
        <dbReference type="EMBL" id="KGJ52595.1"/>
    </source>
</evidence>
<protein>
    <submittedName>
        <fullName evidence="1">Uncharacterized protein</fullName>
    </submittedName>
</protein>
<sequence>MIAGITFQWLLLEAEEIHAIIQPVMLRFVPPVHSSPFQTFSIGKKSFWYMGILPEAFYNVRI</sequence>
<dbReference type="Proteomes" id="UP000030008">
    <property type="component" value="Unassembled WGS sequence"/>
</dbReference>
<evidence type="ECO:0000313" key="2">
    <source>
        <dbReference type="Proteomes" id="UP000030008"/>
    </source>
</evidence>
<dbReference type="AlphaFoldDB" id="A0A099I4H4"/>
<name>A0A099I4H4_CLOIN</name>
<proteinExistence type="predicted"/>
<organism evidence="1 2">
    <name type="scientific">Clostridium innocuum</name>
    <dbReference type="NCBI Taxonomy" id="1522"/>
    <lineage>
        <taxon>Bacteria</taxon>
        <taxon>Bacillati</taxon>
        <taxon>Bacillota</taxon>
        <taxon>Clostridia</taxon>
        <taxon>Eubacteriales</taxon>
        <taxon>Clostridiaceae</taxon>
        <taxon>Clostridium</taxon>
    </lineage>
</organism>
<accession>A0A099I4H4</accession>
<dbReference type="EMBL" id="JQIF01000060">
    <property type="protein sequence ID" value="KGJ52595.1"/>
    <property type="molecule type" value="Genomic_DNA"/>
</dbReference>
<reference evidence="1 2" key="1">
    <citation type="submission" date="2014-08" db="EMBL/GenBank/DDBJ databases">
        <title>Clostridium innocuum, an unnegligible vancomycin-resistant pathogen causing extra-intestinal infections.</title>
        <authorList>
            <person name="Feng Y."/>
            <person name="Chiu C.-H."/>
        </authorList>
    </citation>
    <scope>NUCLEOTIDE SEQUENCE [LARGE SCALE GENOMIC DNA]</scope>
    <source>
        <strain evidence="1 2">AN88</strain>
    </source>
</reference>
<comment type="caution">
    <text evidence="1">The sequence shown here is derived from an EMBL/GenBank/DDBJ whole genome shotgun (WGS) entry which is preliminary data.</text>
</comment>